<dbReference type="PANTHER" id="PTHR33334">
    <property type="entry name" value="PROTEIN LNK1"/>
    <property type="match status" value="1"/>
</dbReference>
<dbReference type="GO" id="GO:0007623">
    <property type="term" value="P:circadian rhythm"/>
    <property type="evidence" value="ECO:0007669"/>
    <property type="project" value="InterPro"/>
</dbReference>
<proteinExistence type="predicted"/>
<evidence type="ECO:0008006" key="4">
    <source>
        <dbReference type="Google" id="ProtNLM"/>
    </source>
</evidence>
<comment type="caution">
    <text evidence="2">The sequence shown here is derived from an EMBL/GenBank/DDBJ whole genome shotgun (WGS) entry which is preliminary data.</text>
</comment>
<feature type="region of interest" description="Disordered" evidence="1">
    <location>
        <begin position="243"/>
        <end position="264"/>
    </location>
</feature>
<reference evidence="2 3" key="1">
    <citation type="submission" date="2024-01" db="EMBL/GenBank/DDBJ databases">
        <title>The complete chloroplast genome sequence of Lithospermum erythrorhizon: insights into the phylogenetic relationship among Boraginaceae species and the maternal lineages of purple gromwells.</title>
        <authorList>
            <person name="Okada T."/>
            <person name="Watanabe K."/>
        </authorList>
    </citation>
    <scope>NUCLEOTIDE SEQUENCE [LARGE SCALE GENOMIC DNA]</scope>
</reference>
<dbReference type="Proteomes" id="UP001454036">
    <property type="component" value="Unassembled WGS sequence"/>
</dbReference>
<evidence type="ECO:0000256" key="1">
    <source>
        <dbReference type="SAM" id="MobiDB-lite"/>
    </source>
</evidence>
<organism evidence="2 3">
    <name type="scientific">Lithospermum erythrorhizon</name>
    <name type="common">Purple gromwell</name>
    <name type="synonym">Lithospermum officinale var. erythrorhizon</name>
    <dbReference type="NCBI Taxonomy" id="34254"/>
    <lineage>
        <taxon>Eukaryota</taxon>
        <taxon>Viridiplantae</taxon>
        <taxon>Streptophyta</taxon>
        <taxon>Embryophyta</taxon>
        <taxon>Tracheophyta</taxon>
        <taxon>Spermatophyta</taxon>
        <taxon>Magnoliopsida</taxon>
        <taxon>eudicotyledons</taxon>
        <taxon>Gunneridae</taxon>
        <taxon>Pentapetalae</taxon>
        <taxon>asterids</taxon>
        <taxon>lamiids</taxon>
        <taxon>Boraginales</taxon>
        <taxon>Boraginaceae</taxon>
        <taxon>Boraginoideae</taxon>
        <taxon>Lithospermeae</taxon>
        <taxon>Lithospermum</taxon>
    </lineage>
</organism>
<dbReference type="AlphaFoldDB" id="A0AAV3QSD8"/>
<dbReference type="PANTHER" id="PTHR33334:SF8">
    <property type="entry name" value="PROTEIN LNK1"/>
    <property type="match status" value="1"/>
</dbReference>
<sequence length="663" mass="72209">MTIKKVTQCLLLQLEDIIWDDGLYQSDDHIVPHPGDEQAKQHSFGCNNRKRTRRESMLEGDAGGSSSEKHICQDRAEHINHTIHDKSKMFDKEAWSDKADNVFHSCSSKSISEASSLASNGMKTSGESFVDTLPSGGELYGKDSSLSEKAVADGDSVGYQHCFPDADNDLSFLDISGGKDPNDLLYYSWDDLGNFEDVDRMFRSCDSTFGLGTSQEDDLGWLSPSDAIRESEDALKSDFKFSCPTSSSQKSIPESEDTSLSNGRTCSINESEVQNSSAIFKGSGQLGLLPFSNGISYSDGTDKKDKAIPSVQATAVSLTDEPIKKMKLPNQPENHRNDQYVGSSSFFHDANVPGATLQPVETPISHSFGYLHSDTTFMSSDFSFPSDQCSPHPAQSVIKSDNSHLTSVTPKDSYSLNKMQAMDHQPSSLQVLSFAVGEKGEPKNQPKKCQASSDCFPKNIDFNAQTSMSATISNEKQTAIHYSGKSHIDGLSKGVHQELGSSVAQDSSMSSGLDDISIEATSFHQLQLVMEQLDLRTKLCIRDSLYRLARSAEQRHQNVGLNSGPLGDRASMLAEGSTKFPDFMDIETDTNPIDRSIAHLLFHRPADSPELAGQAALSFNSPTPRLIHGSVNTSPSPVMSDAGGVVKHEETAAETDRNVADHN</sequence>
<dbReference type="GO" id="GO:0006355">
    <property type="term" value="P:regulation of DNA-templated transcription"/>
    <property type="evidence" value="ECO:0007669"/>
    <property type="project" value="InterPro"/>
</dbReference>
<evidence type="ECO:0000313" key="3">
    <source>
        <dbReference type="Proteomes" id="UP001454036"/>
    </source>
</evidence>
<feature type="compositionally biased region" description="Basic and acidic residues" evidence="1">
    <location>
        <begin position="31"/>
        <end position="40"/>
    </location>
</feature>
<keyword evidence="3" id="KW-1185">Reference proteome</keyword>
<name>A0AAV3QSD8_LITER</name>
<dbReference type="EMBL" id="BAABME010005557">
    <property type="protein sequence ID" value="GAA0165973.1"/>
    <property type="molecule type" value="Genomic_DNA"/>
</dbReference>
<protein>
    <recommendedName>
        <fullName evidence="4">Protein LNK1</fullName>
    </recommendedName>
</protein>
<accession>A0AAV3QSD8</accession>
<gene>
    <name evidence="2" type="ORF">LIER_21238</name>
</gene>
<feature type="region of interest" description="Disordered" evidence="1">
    <location>
        <begin position="31"/>
        <end position="69"/>
    </location>
</feature>
<dbReference type="InterPro" id="IPR039928">
    <property type="entry name" value="LNK"/>
</dbReference>
<evidence type="ECO:0000313" key="2">
    <source>
        <dbReference type="EMBL" id="GAA0165973.1"/>
    </source>
</evidence>